<accession>A0AAV2I2H0</accession>
<dbReference type="Proteomes" id="UP001497497">
    <property type="component" value="Unassembled WGS sequence"/>
</dbReference>
<reference evidence="1 2" key="1">
    <citation type="submission" date="2024-04" db="EMBL/GenBank/DDBJ databases">
        <authorList>
            <consortium name="Genoscope - CEA"/>
            <person name="William W."/>
        </authorList>
    </citation>
    <scope>NUCLEOTIDE SEQUENCE [LARGE SCALE GENOMIC DNA]</scope>
</reference>
<evidence type="ECO:0000313" key="2">
    <source>
        <dbReference type="Proteomes" id="UP001497497"/>
    </source>
</evidence>
<dbReference type="EMBL" id="CAXITT010000398">
    <property type="protein sequence ID" value="CAL1540753.1"/>
    <property type="molecule type" value="Genomic_DNA"/>
</dbReference>
<protein>
    <submittedName>
        <fullName evidence="1">Uncharacterized protein</fullName>
    </submittedName>
</protein>
<name>A0AAV2I2H0_LYMST</name>
<dbReference type="AlphaFoldDB" id="A0AAV2I2H0"/>
<keyword evidence="2" id="KW-1185">Reference proteome</keyword>
<dbReference type="SUPFAM" id="SSF56112">
    <property type="entry name" value="Protein kinase-like (PK-like)"/>
    <property type="match status" value="1"/>
</dbReference>
<evidence type="ECO:0000313" key="1">
    <source>
        <dbReference type="EMBL" id="CAL1540753.1"/>
    </source>
</evidence>
<sequence>MAKCKDSEHMGAIKMMALNDQPKTELIITEIGVMKLYRHENIVNFMTAIIL</sequence>
<dbReference type="Gene3D" id="3.30.200.20">
    <property type="entry name" value="Phosphorylase Kinase, domain 1"/>
    <property type="match status" value="1"/>
</dbReference>
<gene>
    <name evidence="1" type="ORF">GSLYS_00014402001</name>
</gene>
<proteinExistence type="predicted"/>
<dbReference type="InterPro" id="IPR011009">
    <property type="entry name" value="Kinase-like_dom_sf"/>
</dbReference>
<comment type="caution">
    <text evidence="1">The sequence shown here is derived from an EMBL/GenBank/DDBJ whole genome shotgun (WGS) entry which is preliminary data.</text>
</comment>
<organism evidence="1 2">
    <name type="scientific">Lymnaea stagnalis</name>
    <name type="common">Great pond snail</name>
    <name type="synonym">Helix stagnalis</name>
    <dbReference type="NCBI Taxonomy" id="6523"/>
    <lineage>
        <taxon>Eukaryota</taxon>
        <taxon>Metazoa</taxon>
        <taxon>Spiralia</taxon>
        <taxon>Lophotrochozoa</taxon>
        <taxon>Mollusca</taxon>
        <taxon>Gastropoda</taxon>
        <taxon>Heterobranchia</taxon>
        <taxon>Euthyneura</taxon>
        <taxon>Panpulmonata</taxon>
        <taxon>Hygrophila</taxon>
        <taxon>Lymnaeoidea</taxon>
        <taxon>Lymnaeidae</taxon>
        <taxon>Lymnaea</taxon>
    </lineage>
</organism>